<feature type="disulfide bond" evidence="7">
    <location>
        <begin position="300"/>
        <end position="338"/>
    </location>
</feature>
<dbReference type="PANTHER" id="PTHR13723:SF281">
    <property type="entry name" value="PAPILIN"/>
    <property type="match status" value="1"/>
</dbReference>
<feature type="disulfide bond" evidence="7">
    <location>
        <begin position="439"/>
        <end position="463"/>
    </location>
</feature>
<dbReference type="Pfam" id="PF19236">
    <property type="entry name" value="ADAMTS_CR_3"/>
    <property type="match status" value="1"/>
</dbReference>
<dbReference type="GO" id="GO:0030198">
    <property type="term" value="P:extracellular matrix organization"/>
    <property type="evidence" value="ECO:0007669"/>
    <property type="project" value="InterPro"/>
</dbReference>
<feature type="disulfide bond" evidence="7">
    <location>
        <begin position="487"/>
        <end position="498"/>
    </location>
</feature>
<feature type="binding site" evidence="6 8">
    <location>
        <position position="354"/>
    </location>
    <ligand>
        <name>Zn(2+)</name>
        <dbReference type="ChEBI" id="CHEBI:29105"/>
        <note>catalytic</note>
    </ligand>
</feature>
<dbReference type="FunFam" id="2.20.100.10:FF:000001">
    <property type="entry name" value="semaphorin-5A isoform X1"/>
    <property type="match status" value="1"/>
</dbReference>
<evidence type="ECO:0000256" key="1">
    <source>
        <dbReference type="ARBA" id="ARBA00004613"/>
    </source>
</evidence>
<dbReference type="PROSITE" id="PS00022">
    <property type="entry name" value="EGF_1"/>
    <property type="match status" value="2"/>
</dbReference>
<name>A0A210PRV3_MIZYE</name>
<keyword evidence="6" id="KW-0106">Calcium</keyword>
<dbReference type="SMART" id="SM00209">
    <property type="entry name" value="TSP1"/>
    <property type="match status" value="1"/>
</dbReference>
<dbReference type="InterPro" id="IPR000742">
    <property type="entry name" value="EGF"/>
</dbReference>
<evidence type="ECO:0000256" key="6">
    <source>
        <dbReference type="PIRSR" id="PIRSR613273-2"/>
    </source>
</evidence>
<dbReference type="InterPro" id="IPR000884">
    <property type="entry name" value="TSP1_rpt"/>
</dbReference>
<dbReference type="Pfam" id="PF00090">
    <property type="entry name" value="TSP_1"/>
    <property type="match status" value="1"/>
</dbReference>
<organism evidence="11 12">
    <name type="scientific">Mizuhopecten yessoensis</name>
    <name type="common">Japanese scallop</name>
    <name type="synonym">Patinopecten yessoensis</name>
    <dbReference type="NCBI Taxonomy" id="6573"/>
    <lineage>
        <taxon>Eukaryota</taxon>
        <taxon>Metazoa</taxon>
        <taxon>Spiralia</taxon>
        <taxon>Lophotrochozoa</taxon>
        <taxon>Mollusca</taxon>
        <taxon>Bivalvia</taxon>
        <taxon>Autobranchia</taxon>
        <taxon>Pteriomorphia</taxon>
        <taxon>Pectinida</taxon>
        <taxon>Pectinoidea</taxon>
        <taxon>Pectinidae</taxon>
        <taxon>Mizuhopecten</taxon>
    </lineage>
</organism>
<comment type="caution">
    <text evidence="11">The sequence shown here is derived from an EMBL/GenBank/DDBJ whole genome shotgun (WGS) entry which is preliminary data.</text>
</comment>
<keyword evidence="11" id="KW-0401">Integrin</keyword>
<dbReference type="PROSITE" id="PS50092">
    <property type="entry name" value="TSP1"/>
    <property type="match status" value="1"/>
</dbReference>
<feature type="binding site" evidence="6">
    <location>
        <position position="222"/>
    </location>
    <ligand>
        <name>Ca(2+)</name>
        <dbReference type="ChEBI" id="CHEBI:29108"/>
        <label>2</label>
    </ligand>
</feature>
<dbReference type="Gene3D" id="3.40.390.10">
    <property type="entry name" value="Collagenase (Catalytic Domain)"/>
    <property type="match status" value="1"/>
</dbReference>
<dbReference type="InterPro" id="IPR050439">
    <property type="entry name" value="ADAMTS_ADAMTS-like"/>
</dbReference>
<feature type="signal peptide" evidence="9">
    <location>
        <begin position="1"/>
        <end position="23"/>
    </location>
</feature>
<protein>
    <submittedName>
        <fullName evidence="11">A disintegrin and metalloproteinase with thrombospondin motifs 17</fullName>
    </submittedName>
</protein>
<keyword evidence="6 8" id="KW-0479">Metal-binding</keyword>
<dbReference type="PRINTS" id="PR01857">
    <property type="entry name" value="ADAMTSFAMILY"/>
</dbReference>
<feature type="binding site" evidence="6">
    <location>
        <position position="222"/>
    </location>
    <ligand>
        <name>Ca(2+)</name>
        <dbReference type="ChEBI" id="CHEBI:29108"/>
        <label>1</label>
    </ligand>
</feature>
<evidence type="ECO:0000313" key="11">
    <source>
        <dbReference type="EMBL" id="OWF39208.1"/>
    </source>
</evidence>
<dbReference type="GO" id="GO:0004222">
    <property type="term" value="F:metalloendopeptidase activity"/>
    <property type="evidence" value="ECO:0007669"/>
    <property type="project" value="InterPro"/>
</dbReference>
<reference evidence="11 12" key="1">
    <citation type="journal article" date="2017" name="Nat. Ecol. Evol.">
        <title>Scallop genome provides insights into evolution of bilaterian karyotype and development.</title>
        <authorList>
            <person name="Wang S."/>
            <person name="Zhang J."/>
            <person name="Jiao W."/>
            <person name="Li J."/>
            <person name="Xun X."/>
            <person name="Sun Y."/>
            <person name="Guo X."/>
            <person name="Huan P."/>
            <person name="Dong B."/>
            <person name="Zhang L."/>
            <person name="Hu X."/>
            <person name="Sun X."/>
            <person name="Wang J."/>
            <person name="Zhao C."/>
            <person name="Wang Y."/>
            <person name="Wang D."/>
            <person name="Huang X."/>
            <person name="Wang R."/>
            <person name="Lv J."/>
            <person name="Li Y."/>
            <person name="Zhang Z."/>
            <person name="Liu B."/>
            <person name="Lu W."/>
            <person name="Hui Y."/>
            <person name="Liang J."/>
            <person name="Zhou Z."/>
            <person name="Hou R."/>
            <person name="Li X."/>
            <person name="Liu Y."/>
            <person name="Li H."/>
            <person name="Ning X."/>
            <person name="Lin Y."/>
            <person name="Zhao L."/>
            <person name="Xing Q."/>
            <person name="Dou J."/>
            <person name="Li Y."/>
            <person name="Mao J."/>
            <person name="Guo H."/>
            <person name="Dou H."/>
            <person name="Li T."/>
            <person name="Mu C."/>
            <person name="Jiang W."/>
            <person name="Fu Q."/>
            <person name="Fu X."/>
            <person name="Miao Y."/>
            <person name="Liu J."/>
            <person name="Yu Q."/>
            <person name="Li R."/>
            <person name="Liao H."/>
            <person name="Li X."/>
            <person name="Kong Y."/>
            <person name="Jiang Z."/>
            <person name="Chourrout D."/>
            <person name="Li R."/>
            <person name="Bao Z."/>
        </authorList>
    </citation>
    <scope>NUCLEOTIDE SEQUENCE [LARGE SCALE GENOMIC DNA]</scope>
    <source>
        <strain evidence="11 12">PY_sf001</strain>
    </source>
</reference>
<dbReference type="PANTHER" id="PTHR13723">
    <property type="entry name" value="ADAMTS A DISINTEGRIN AND METALLOPROTEASE WITH THROMBOSPONDIN MOTIFS PROTEASE"/>
    <property type="match status" value="1"/>
</dbReference>
<evidence type="ECO:0000256" key="8">
    <source>
        <dbReference type="PROSITE-ProRule" id="PRU00276"/>
    </source>
</evidence>
<comment type="caution">
    <text evidence="8">Lacks conserved residue(s) required for the propagation of feature annotation.</text>
</comment>
<evidence type="ECO:0000313" key="12">
    <source>
        <dbReference type="Proteomes" id="UP000242188"/>
    </source>
</evidence>
<dbReference type="InterPro" id="IPR001590">
    <property type="entry name" value="Peptidase_M12B"/>
</dbReference>
<feature type="active site" evidence="5 8">
    <location>
        <position position="355"/>
    </location>
</feature>
<feature type="disulfide bond" evidence="7">
    <location>
        <begin position="370"/>
        <end position="388"/>
    </location>
</feature>
<evidence type="ECO:0000256" key="5">
    <source>
        <dbReference type="PIRSR" id="PIRSR613273-1"/>
    </source>
</evidence>
<dbReference type="Gene3D" id="2.10.25.10">
    <property type="entry name" value="Laminin"/>
    <property type="match status" value="1"/>
</dbReference>
<feature type="binding site" evidence="6">
    <location>
        <position position="404"/>
    </location>
    <ligand>
        <name>Ca(2+)</name>
        <dbReference type="ChEBI" id="CHEBI:29108"/>
        <label>1</label>
    </ligand>
</feature>
<keyword evidence="12" id="KW-1185">Reference proteome</keyword>
<dbReference type="GO" id="GO:0006508">
    <property type="term" value="P:proteolysis"/>
    <property type="evidence" value="ECO:0007669"/>
    <property type="project" value="InterPro"/>
</dbReference>
<dbReference type="Gene3D" id="2.60.120.830">
    <property type="match status" value="1"/>
</dbReference>
<dbReference type="InterPro" id="IPR013273">
    <property type="entry name" value="ADAMTS/ADAMTS-like"/>
</dbReference>
<dbReference type="InterPro" id="IPR036383">
    <property type="entry name" value="TSP1_rpt_sf"/>
</dbReference>
<feature type="disulfide bond" evidence="7">
    <location>
        <begin position="540"/>
        <end position="551"/>
    </location>
</feature>
<dbReference type="OrthoDB" id="6040087at2759"/>
<feature type="chain" id="PRO_5012125953" evidence="9">
    <location>
        <begin position="24"/>
        <end position="948"/>
    </location>
</feature>
<dbReference type="SUPFAM" id="SSF55486">
    <property type="entry name" value="Metalloproteases ('zincins'), catalytic domain"/>
    <property type="match status" value="1"/>
</dbReference>
<dbReference type="GO" id="GO:0007229">
    <property type="term" value="P:integrin-mediated signaling pathway"/>
    <property type="evidence" value="ECO:0007669"/>
    <property type="project" value="UniProtKB-KW"/>
</dbReference>
<dbReference type="Pfam" id="PF01421">
    <property type="entry name" value="Reprolysin"/>
    <property type="match status" value="1"/>
</dbReference>
<feature type="domain" description="Peptidase M12B" evidence="10">
    <location>
        <begin position="219"/>
        <end position="409"/>
    </location>
</feature>
<feature type="disulfide bond" evidence="7">
    <location>
        <begin position="525"/>
        <end position="561"/>
    </location>
</feature>
<keyword evidence="3 7" id="KW-1015">Disulfide bond</keyword>
<feature type="disulfide bond" evidence="7">
    <location>
        <begin position="458"/>
        <end position="493"/>
    </location>
</feature>
<proteinExistence type="predicted"/>
<dbReference type="InterPro" id="IPR045371">
    <property type="entry name" value="ADAMTS_CR_3"/>
</dbReference>
<evidence type="ECO:0000256" key="2">
    <source>
        <dbReference type="ARBA" id="ARBA00022525"/>
    </source>
</evidence>
<dbReference type="Gene3D" id="2.20.100.10">
    <property type="entry name" value="Thrombospondin type-1 (TSP1) repeat"/>
    <property type="match status" value="1"/>
</dbReference>
<evidence type="ECO:0000256" key="7">
    <source>
        <dbReference type="PIRSR" id="PIRSR613273-3"/>
    </source>
</evidence>
<keyword evidence="9" id="KW-0732">Signal</keyword>
<comment type="cofactor">
    <cofactor evidence="6">
        <name>Zn(2+)</name>
        <dbReference type="ChEBI" id="CHEBI:29105"/>
    </cofactor>
    <text evidence="6">Binds 1 zinc ion per subunit.</text>
</comment>
<dbReference type="GO" id="GO:0031012">
    <property type="term" value="C:extracellular matrix"/>
    <property type="evidence" value="ECO:0007669"/>
    <property type="project" value="TreeGrafter"/>
</dbReference>
<evidence type="ECO:0000256" key="4">
    <source>
        <dbReference type="ARBA" id="ARBA00023180"/>
    </source>
</evidence>
<gene>
    <name evidence="11" type="ORF">KP79_PYT20331</name>
</gene>
<feature type="binding site" evidence="6 8">
    <location>
        <position position="364"/>
    </location>
    <ligand>
        <name>Zn(2+)</name>
        <dbReference type="ChEBI" id="CHEBI:29105"/>
        <note>catalytic</note>
    </ligand>
</feature>
<feature type="binding site" evidence="6">
    <location>
        <position position="309"/>
    </location>
    <ligand>
        <name>Ca(2+)</name>
        <dbReference type="ChEBI" id="CHEBI:29108"/>
        <label>1</label>
    </ligand>
</feature>
<feature type="disulfide bond" evidence="7">
    <location>
        <begin position="529"/>
        <end position="566"/>
    </location>
</feature>
<dbReference type="GO" id="GO:0046872">
    <property type="term" value="F:metal ion binding"/>
    <property type="evidence" value="ECO:0007669"/>
    <property type="project" value="UniProtKB-KW"/>
</dbReference>
<keyword evidence="4" id="KW-0325">Glycoprotein</keyword>
<evidence type="ECO:0000259" key="10">
    <source>
        <dbReference type="PROSITE" id="PS50215"/>
    </source>
</evidence>
<dbReference type="SUPFAM" id="SSF82895">
    <property type="entry name" value="TSP-1 type 1 repeat"/>
    <property type="match status" value="1"/>
</dbReference>
<keyword evidence="6 8" id="KW-0862">Zinc</keyword>
<dbReference type="Proteomes" id="UP000242188">
    <property type="component" value="Unassembled WGS sequence"/>
</dbReference>
<dbReference type="SMART" id="SM00181">
    <property type="entry name" value="EGF"/>
    <property type="match status" value="3"/>
</dbReference>
<dbReference type="GO" id="GO:0005576">
    <property type="term" value="C:extracellular region"/>
    <property type="evidence" value="ECO:0007669"/>
    <property type="project" value="UniProtKB-SubCell"/>
</dbReference>
<accession>A0A210PRV3</accession>
<feature type="binding site" evidence="6">
    <location>
        <position position="409"/>
    </location>
    <ligand>
        <name>Ca(2+)</name>
        <dbReference type="ChEBI" id="CHEBI:29108"/>
        <label>2</label>
    </ligand>
</feature>
<feature type="disulfide bond" evidence="7">
    <location>
        <begin position="332"/>
        <end position="404"/>
    </location>
</feature>
<feature type="binding site" evidence="6">
    <location>
        <position position="409"/>
    </location>
    <ligand>
        <name>Ca(2+)</name>
        <dbReference type="ChEBI" id="CHEBI:29108"/>
        <label>1</label>
    </ligand>
</feature>
<dbReference type="PROSITE" id="PS50215">
    <property type="entry name" value="ADAM_MEPRO"/>
    <property type="match status" value="1"/>
</dbReference>
<evidence type="ECO:0000256" key="3">
    <source>
        <dbReference type="ARBA" id="ARBA00023157"/>
    </source>
</evidence>
<evidence type="ECO:0000256" key="9">
    <source>
        <dbReference type="SAM" id="SignalP"/>
    </source>
</evidence>
<dbReference type="InterPro" id="IPR024079">
    <property type="entry name" value="MetalloPept_cat_dom_sf"/>
</dbReference>
<feature type="binding site" evidence="6 8">
    <location>
        <position position="358"/>
    </location>
    <ligand>
        <name>Zn(2+)</name>
        <dbReference type="ChEBI" id="CHEBI:29105"/>
        <note>catalytic</note>
    </ligand>
</feature>
<dbReference type="EMBL" id="NEDP02005537">
    <property type="protein sequence ID" value="OWF39208.1"/>
    <property type="molecule type" value="Genomic_DNA"/>
</dbReference>
<dbReference type="AlphaFoldDB" id="A0A210PRV3"/>
<dbReference type="PROSITE" id="PS01186">
    <property type="entry name" value="EGF_2"/>
    <property type="match status" value="1"/>
</dbReference>
<sequence>MVVMWSWKGHWEILCLIIQITTCLTSDQSLEDFIVSLSLKNAGYQDFRLSTIHDACITTNSSSLDVLHKRGSVNEDIELEVPAFGENLYIRARSVRSVLHPRAEVLVTRGDHEHVWTGIHPDCFLSGEVTSHNGTVTLAYCDGVTGLISTPRHLYRVDSVPGHLQSTDKQTGVTSNILISRKNNTRELSSQDRGDDTVARGQLGQYSTLHKKAVPSHDITIETAVFTDAPFTKLMGTNDTAKRLELMILKYNMVQMEWSRSQMLGYNVTIQIKYINFYETDPSWYKVSGDNYAGLLGTFCTGTQHLPHDHVFMHTGHHGKGLLGTSYQSRVCHPLYRCGYESSHDVITYIATAHETGHVLGMYHDADRGCKPPNVGVMGGYGAGWSTCSRNDMDAFLSSGHTPCLWREDVPLTNVTTPLQSISLKTHLLGQMNTPDEVCEILHETGFRFRKYPHLDVCQLFTCVDMNKGPLYGRMFKHNNNIPGQYCDDGKICFKNGCNTWDHAKEYNLTVQAGGWSQWSAWVPCTRTCGTGLTYRTRSCTNPPPKNHATCVGNSYQASTCSTRPCDGDSENKPTLIKQRASETCSRLIAAGHINGSLHQPTGVRYNNEAVLGQCEVQCDPVSGYKVPSFTRFGLMPDGTPCDTTAENTWDKDNWPRRSGMHGRCLQGFCTKFDCEGKTGNKVFDACGVCGGDNSTCHYYGGVYTDVLAKGDRETIAVLPTGAYNIQFWVEYTHTHQTFVEIWSKDGLPVLASYVVSSWIFNDLANPVEFDGTYWYFLFYRQYLYTKGPITSPAIIKAFQHLSNHTTGIHYAYSVPLSVSSCSNVCQNGGAWNQTLCSCDCPSHFYGPTCSSRCNKYCLNGAPLDERTCHCTCNERQTGGTCHCKPLYSGKECRSCVTMLDCTTHGSFNMDTCQCECQPGYTGNTCETDGGMKIEGGNEQKGIVLDNL</sequence>
<comment type="subcellular location">
    <subcellularLocation>
        <location evidence="1">Secreted</location>
    </subcellularLocation>
</comment>
<keyword evidence="2" id="KW-0964">Secreted</keyword>